<dbReference type="SMART" id="SM00710">
    <property type="entry name" value="PbH1"/>
    <property type="match status" value="9"/>
</dbReference>
<dbReference type="InterPro" id="IPR059226">
    <property type="entry name" value="Choice_anch_Q_dom"/>
</dbReference>
<keyword evidence="3" id="KW-1015">Disulfide bond</keyword>
<feature type="domain" description="Cadherin" evidence="6">
    <location>
        <begin position="6660"/>
        <end position="6760"/>
    </location>
</feature>
<dbReference type="GO" id="GO:0016020">
    <property type="term" value="C:membrane"/>
    <property type="evidence" value="ECO:0007669"/>
    <property type="project" value="InterPro"/>
</dbReference>
<dbReference type="InterPro" id="IPR002126">
    <property type="entry name" value="Cadherin-like_dom"/>
</dbReference>
<dbReference type="InterPro" id="IPR013320">
    <property type="entry name" value="ConA-like_dom_sf"/>
</dbReference>
<dbReference type="Pfam" id="PF14252">
    <property type="entry name" value="DUF4347"/>
    <property type="match status" value="1"/>
</dbReference>
<dbReference type="InterPro" id="IPR006558">
    <property type="entry name" value="LamG-like"/>
</dbReference>
<dbReference type="InterPro" id="IPR025592">
    <property type="entry name" value="DUF4347"/>
</dbReference>
<evidence type="ECO:0000259" key="6">
    <source>
        <dbReference type="PROSITE" id="PS50268"/>
    </source>
</evidence>
<evidence type="ECO:0000256" key="1">
    <source>
        <dbReference type="ARBA" id="ARBA00022729"/>
    </source>
</evidence>
<evidence type="ECO:0000313" key="7">
    <source>
        <dbReference type="EMBL" id="QEG22433.1"/>
    </source>
</evidence>
<dbReference type="SUPFAM" id="SSF63829">
    <property type="entry name" value="Calcium-dependent phosphotriesterase"/>
    <property type="match status" value="2"/>
</dbReference>
<dbReference type="Gene3D" id="2.60.120.200">
    <property type="match status" value="3"/>
</dbReference>
<dbReference type="SUPFAM" id="SSF49313">
    <property type="entry name" value="Cadherin-like"/>
    <property type="match status" value="1"/>
</dbReference>
<dbReference type="GO" id="GO:0005509">
    <property type="term" value="F:calcium ion binding"/>
    <property type="evidence" value="ECO:0007669"/>
    <property type="project" value="InterPro"/>
</dbReference>
<sequence length="7270" mass="742458">MSPNLPAYPESSQGKNAQPAHSFSISSTWQTIVQLVTAYDAQSSDLELQSLEARVLYDASPLLAVAGENLEPNELDFDEIAELCFDESLAHPAAAADEVNECLVVDAHVFEESPAHVETMSRQLVVIDQRIDGFEALVKDITSDGDGSIAYDVLVVEENQSGIELISSYLNGLSTYGAVHIVGHGSQDRIQLGSEDLGSESLVQYETALKGWSQGLATNADILIYGCEVAASEEGQDLVDQISAITGADVAASDDLTGHESLDGDWEFEYIVGSIETDVVFSSVIQAEYRGTFATVTVDSTVDAVTGDTSSIANLIADDGGDGISLREAIIAANADSAADTIYLGSGVHALTLSGSGNSLGDLDIDTDVTIIGMSDGSTVIDASGMNDRVFQIGGATTTIEHITVTGGYTTSTSGGGGILVGSGATLILDQAVVTGNESTDKYGGIGSDGNLYISNSIISDNIAGASGGGIGVNAGIVTIYGTTVSGNEAGDDGGGLSLNGGIAVTVDATTFSGNAAGDDGGGVYVSSTDGAHSFTNVTVSSNDARRGGGFGISGGTTNVQHATVTGNWATTDGGGVYVATGDFVYGTSIIAGNDAVNSGQEVFGFVDGQGESIIGEDAMDSQGGAGYHVSDRLNQSGLSLGALSDNGGPVETHALLPGSVGIDEATTSSSTTDGRGFLLVDSSPDIGAFELGAADPMASSDNTAPTFVVSDGITTPDYGPGDDAVGETIELASGQLLAIGQTNDQLRIARHNPDGTLDTTFNGTGYLVASIGDSSVGYAVDEMDDGRFVVVGQTTTGGDSEALVVRFNADGSFDTSFDTDGIATFDSASDFDEFRDVAVLADGSVIAVGTGGFSSTSTSIALMKFLSNGSPDSSFGDGGTGLTFIVPASQSEGGLALAVQSDGKIIVGGSADDGGGTWDFYLSQRDTDGSAIQSLRIPILTGRVDNLKAIELTAGDDIVAVGQSVDGTDYQTALVKIDGSTFQLDASFGTGGIVVDPILDFAEDLVIDASGAIYVGGSNSVTADSDSAIVKFTSGGAVDTSFGTNGISEVAVSEGGADYGRDLLLKSDGSLLLSGEVGSSAHLVQMDASGNLDADFGPESSLDGNPEYAEGGASVVLDADVTVFDEELSGGDNFGGATLTLQRTGGANDEDIFSATGSLVFNSGNVELSSNVVGNLIQSRGQLQIVFLAGTTNDQVNEVMQSIAYSNSSGLPPANVDIEWTLDDGNEGSQGDGGPLSAVGTTSVTIDLGNNTRPTFFTGDGSAIVTLSGAYDNAVDVVVQPDGKYLVASAVNVATTGQDLDFAVSRFNTDGTLDATFGTDGTVITSVNTNNETINRMALQSDGKIIVVGGYRSGSTTDAIILRYTADGALDTTFNGDGMQEVQFVSNANDWFEDVVIQPDGKIVAVGYANYGGQDQMIAARFETNGTLDASFGTGGQVVLPVDVADEQASAVALQSDGKLILVGSSNNGADSDFAIRRLDVDGSLDTSFGNLGVVGIDISLSQDNGNALVIGGNDEIFVGGTSDASGNGDSVVIKLGADGNLDATFGTGGVASAAAGNPSETVSDLAIQDDGKVVAVGAAYNGSNNDVSVIRFNTDGTLDGTFGSGGLVRTAIGDATDAATSVVIDSQGSIIVAGRTDGFSGDTFVARYDSAGGLDGRFDVENTFDGTSTFVANGSPVVLDPDVEIFDDELSSIDDFGGATLLLQRSTGFNADDVFSGTGNLEFTGGAVELSSIRVGSVVQVLGQMYITFDAGVTNAQVNEVMQSIAYENTSTDPPGSVGIQWSFNDRNDGSQGSGGNLSTFDSKLVYILNPVVASVTAPNSVATDEDITLVYSGANVIQIDNGIASDTRLQVSLSVSSGSLTLAGTVGITIVDGADGTSGLVIEGLRSDINTALDGLQYDPVTDFNGADTLGISVSGAADLEGHYSFEGGSLEDQSIGSSEDGLPAGSPSIISDPQRGDVLDLNGTGQYVSIGSDFGQPPSLTLAAWINVDAGATDAEIISLGNNVGIRAENQLDSTGLTLFYSNGTDFSSVTTEEAIAGTGWRHVAVTFDDATDTQQIYLDGALVASGNDASSIAYDQGSTTVIGGHGDDSSAYDFAGQIDDARIYSRALAAEEIAALATDQTEASDSVAITIDPVNDAPTFSVPGKLAADWSSGDDAVYDSILDASGRTVVVGESDGDFVVARYNSDGSLDNTFGTNGLATYDENLNDRFTSVALQSDGKILAAGYEDDGGSQSGFALRFNTDGSLDTTFGSSGVISGLGSFEHITGVDERYDGRVVLVGGDSSGNLRVSVHATGGSQTQGQTISSALAPVDFQLLSDGKIVTLSQNSGGHFEITRLNGDLSLDTTFDGDGIRTVNFGGGDTPYSIALQTDGSYVLAGASGSDSLVMRIDSTGQLDNTFGTGGRLVGVGEADEVLDVQIASDGKIVLSTKDDAGYAIVRLNTDGTLDTTFDGDGVFRADPTGDDDLAHSISLATDGSIVVAGTSGTTSTDVFLSKLDSDGATNSIFGASSLDESPTFTEGGSVVVLDSDVSIFDTELSGIDDFGGATLTLQRVGGVDPDDGFNRTGDLFFTGSTFEVSGAQRGTYTYTPGRLVLTFDAGVTNAEVNEVMGLIGYRNFSDAPPSSVDIEWSFSDGNDGATQGDGSALTVVGTTTVNLIAVNDAPTIDLDGDDSTAVGIGFAATFDGVSPVRISDSDAILTDVDGVIQQMEVRIANIADGVDEVLSYSSGGTIGSSYTPSTGVIRFFNGGSATNADFLNALNTVTYENVAATPNTTQRIIEVVATDGTGYSLVATSLIDFADAATPSIDLNGAAAGLNSNVTFNEDGGFLQVAPDAVVTDFGESDVTQLVIEISGFGTDGASERISNGSGSFPWGTTLIGSDTFGGTTFRVDYDGDTTITITNSAGATVPMPEADLQLLVRSVNYQNTSQDPTAVNREFAFTATDSTGKTSAVAIASVAVVPANDAPVLSNAVVPAFTSITEDDIDNAGETVRDVLATAGDPITDADGDPEGIAIFVSDENSGTWEYSLDGGSNWSQVGTVNATSVLLLRDTDMLRLNPDGNSGGFSNIGFRAWDQTSGAAGDRVNPGSLGGTTAFSNDTLSAVISVANVDDAPEIDLNGAGAGLDHALNYSENDAATFVAPNVTVNDSGEGDIVSINLDAIGFQVTAASELLIFGGESVTGGVAAVGTVTVGGTTFVYNYDGGDALSFANDAGAGIPIPQADVQLLLRSLQYQNLGDDTVAADIEFEFSVADSGGQSSAYAVSVLTIDPVNDAPVLDVAGDSQLTGILQNDTDPSGDLVSAIIASAGGDPITDVDAGPVEGVAVTSVDNANGTWEYSIDGGTNWTAFVAVSDSSATVLGESANDLIRFVPDAGYSGSSMFTYRAWDTTDGNFSGASGVDASSNGGDTAFSTATETASIDIDPGVVKLILSTTDDVGPAYMNPQSDVAGLPSWSDGSVISMRDTGSLSFGENDTDGVFNLINNFDTFAADSDVDLTALHFVTNDATINGAGVFGGSIDLLAGDILFVTNAAESFSNTATGAPVGWSNNIASNAGDIYVFRAEVSEDYSSGYFRQVMVAPGSPVQAITLVENATLIGDTFVAAGDFLFSDSLSANDVFWYDISNDTSHLLVEGSDVNIEGPITGLELIESGTVVGGETLNSGSILVTLQTNDAAIGSNSVSVQQNDIASLEFTATTYGGGTAAANAAVFFDGDGNANFDDTSENVDAFSLIVTNSGGNVPPAMANSGTPVDFTEGSSPVIIDSTITVFDGDSSDFATGVIEVSFSSGGADGDRISIFNGGVGAGQIGLSGSDVTYEGVVIGSFSGGLSETDSLIISLNANADAVATQALLQNLTYHNISTTPATTVRTVDFVLTDGDGGISNIISKDVTITTVDAAPPIAVDDASGVVLDGIDDYVEIADSPELTMTNTMTMEAWIKSEASTNVNRMIINKEGEYEVAILADNRIYWGFANTDPGWSWHDTGYTVTNGEWTHVAVSYDNGTVTTYINGNVVEVYYGSGVIGDAHATLDSLRIGGRENNEADKFFNGVIDDVRIWNDVRTEAEILANYDTKLTGSETGLAGYWSLGDGTGSGIADLSSNGNDGTLIDGGAGTAPTRLGYVTDQNNLLNVDIAAGVLVNDYDADGDSLIVTHVNGDPANVGSTFALPAGARLTLNATGDFVYDPSGIYENLAAGEFATDTFTYEVNDGNGGSDTATVTVTINGLNDAPLLDNSGTMSLTDIDEDAANPAGDSVNSIIASAGGNPIDDIDDGAFEGIALTSFDNTNGVWQYKVLGGDAWSNTPSLGVGEALLLSPVSMLRFVPDANFSGSSGDIVFHAWDRSGADVAGDVVGVGGGGGSSAFSTETQTASLNVNSVNDAPEFVGTTSVATPFINEIHYDDIGDDDGEAIEIAAPAGTNLAGWTLVRYNGVSSTVYATDSLSGIVADQGNGFGTFVVNYPLNGLQNGSPDGVALVDDMGNVVQFLSWEGQFTANNGAAAGMTSVDIGVAESDLTTSEGTSMQLTDGGWVTEANSTFGAKNSGQDFALLNSDYALQTVAEEASLVFSTANGNAITIADNDANGAELSMSLQVANGTITLGSTSGLNSLIGNGSANITFTGTLTDINTALEGLVYVGDVNFDGTDQLTFTVDDQGNTGSGGNLTDVANVAVDVTPVNDAPTIDLDLDDSSGTTGTGFDTSFDAGGIPVPLTNGASLDDIDSTLQSLTVQIVNMQDGSLERLSYTNSGGLNVSYMVASGTLVFSNGGSATNADFQSVLNSIAYENQSATPDSTTRIVNFTANDGTDDSLIATANVAITGDAAPPTQTVNTGATLFEGNTYMFASTELQFADDQQNAGSVTYTVSAPPSHGSLQLFGITVSSFTQADIDAGNITYVHNGSETSSDSFTFVVDDGQGNASSTQTFDFTISPVNDLPIFGNLDGTPTYIEGGSPVVLDGDATVFDEELGNTFGDVYDGATLTLVRNGGASPNDAFSGSGTLAALVEGGVLTVDATDIGIVTTNSGGVLLLTFNANADQASIQSVMQQIQYEESSNSPPSNVQIDWVFDDGNTGAQGSGGAGQTTGSTSVTIQPINNSGITAPASSTTNEEVSYIYSGANVIQVDDGVAGDSVIEVSLSVANGSLDLSSTNGITFEAGSDGSSSMTLSGLESDINAALDGLSYTPTVDYVGSDSLNVVVGDTSGASGSYSFESGNANDQSGNNEDGVLVGSATTVSDATRGEVLSLDGSGAHVSIPSDLGVTSQVTIAAWVNLANADVNGSELVSFGDDLYLRLDQNGGGGAGIVGAYSDGVAMHNISSNVNIEGTGWRHVAFVVDSANNVQELYLDGVRIGMTTNIQDLVFSASEVRIGSPVTGATGFDLDGRVDDVRIYSSALTTAEINDLTTSASVASRSIAITVDPVNDAPVQTGGSVSNLTVNEDSGPTSLGLAGLTHGTGGGSDEAGQALTYQVTVVPSPTTGTIYLADGVTSVTTGFYTETQIQGMQFDPSTESINNTVTFFEFDVVDDGGTANGGADSRSHSMQITILPTNDAPTIDSLDGDSLVYLEDSGAVIIEQSGDVMVTDVDSVDFDGGTLTVSFNSGSDAAEDVLSVLNEGSAVGEIGFNAGTVTFGGTAIGTATGGSAGTQLQITLNANADANAVAALVERITFENTDTSSPTSGIRDVQFALTDGDGGISSTYSTSVEVLEQNDAPDLTEGIVGLTVSEGNGVIVFDGGTLTDVDSPDFDGGRLTISVTSTPDPSGHGLVLTGLGGVSTSGSDVLVGGVIVGSSNYPTGLQAPGVTGPVVIDFNSNATVADVEAIYQAIGIFNNSDDPVTGIRTIEAVVTDGDGGTSNVASKDVDFTSTNDAPVLDLDADDSSGAALAGDYDTTFAAGGSPVLITDGSVLSDVDGDSLSQLSIQISNLQDGAAESLLADLTGYPSFSQVYDSATGELRITSTTGSLADFQAVLETVVYDNTSTVPGLMERVIEVTATDQNAGSVTATSRIDIVPDSVSPNQISNTGSVVVEGGVDTITSAELQYADSLQSPTMLRFNVVTDPAYGHLAFASDATTPILSFTQAQIDSGDVVYVHDGSEIADDSFQFTVDDGAGNFSGVQTFDLAINLINDAPQISGLDGDVLNYAEGDGERVLDQLSDAVVTDADSADFDAGTLTVQLSGSDLSDDELSLLNQGTGPGQVGLDRNDVTWGGVVVGTFAGGQGGVPLTVTFNSLADADVVSSLVQAVTFENLNDVDPVEGARIATFELTDGDGATSVMHQVTINVSAVNDAPSAPNARASTNEDVGVAIELAANDIDGTVASFNLNNLPANGILYTDASATTPIAAGVDYAATGNLLSLYFVPDANWNGLTTFGFTATDDQGLDSSLAATATINVGAVNDAPMNQLPSTQSVQEDSVLVLSAANGNNISINDVDAFGGVIEVRLTATNGVLNLATTTGLTVSGDGSAMVTIEGSNADIYNALDGLQFVPNANFYGPASIEVATNDRGNTGGGDLTDVDVLNINVGSINDDPFNSGTFPSTVDVAEDVVSAINLASIDLQDVDANGGQLTLTLATSTGGELFATSGVPVGATGFVTVAGSGTSQLTLTGTIQDLNAYLDVDAISYLHPTADLNGAGQDVITVRINDNGNTGVGGGSDIDLGSADVDIAADNDAPTDTSPDSVLITENIDTTGGYVVATLMTSDVDAGETFTYLIVGGPDAGNFSINGNDLLIDDGVIDFETKDSYNVVVRAVDSGGLFHDETVLVSVVDINDAPVVENRAAIVNEGQNIVIDNVFLNTTDQEQIANELVYTIDSLPVNGTLYLDGSPVTIGDSFTQQAVNNGRVQYTHSGTSTTSDAFLFSVSDGQGETLVGQVFDVTINPVNDVPVVQSDAYTVSEDTAYSGMQVLSNDTDEDGDSLSVSVVSSPNRGGTVSVNPDGSFDYQPAQNYHGTETFQYEANDGNGGTSRAVVTVNILPVNDAPVVAQDFFQVIPGLPLISLEGVLQNDFDIENSALTAILLSSPVNGTLSFLDNGQFVYAPNAGFAGTDTFTYVASDGIASSATSVQITVAAVLTPTGSGPGTPIDPTNPVNPGSNNPLDPSSSGNNNGSSDEDDAESGEKGIFVLPKGRNVPVLDLQQTKGFQADGELDDLVLMMTDQDRAKAVLKVILQNIQDDDFGDSRSSEELDRINANSSFSTVFDAQFLFDQLDEIELNNSVIGDFEMTVGAITAFGTIGYVLWALRGGALVALALSQLPAWQMIDPLPILDGYSEGKKQPEKEDLEGFFAN</sequence>
<evidence type="ECO:0000256" key="2">
    <source>
        <dbReference type="ARBA" id="ARBA00022737"/>
    </source>
</evidence>
<dbReference type="PANTHER" id="PTHR45739:SF1">
    <property type="entry name" value="EXTRACELLULAR MATRIX ORGANIZING PROTEIN FRAS1"/>
    <property type="match status" value="1"/>
</dbReference>
<dbReference type="Gene3D" id="2.60.40.2810">
    <property type="match status" value="1"/>
</dbReference>
<dbReference type="SMART" id="SM00112">
    <property type="entry name" value="CA"/>
    <property type="match status" value="1"/>
</dbReference>
<dbReference type="STRING" id="980251.GCA_001642875_04882"/>
<dbReference type="Gene3D" id="2.80.10.50">
    <property type="match status" value="9"/>
</dbReference>
<gene>
    <name evidence="7" type="ORF">MFFC18_23130</name>
</gene>
<dbReference type="Pfam" id="PF17963">
    <property type="entry name" value="Big_9"/>
    <property type="match status" value="3"/>
</dbReference>
<dbReference type="OrthoDB" id="291802at2"/>
<dbReference type="NCBIfam" id="NF041518">
    <property type="entry name" value="choice_anch_Q"/>
    <property type="match status" value="1"/>
</dbReference>
<keyword evidence="2" id="KW-0677">Repeat</keyword>
<proteinExistence type="predicted"/>
<dbReference type="GO" id="GO:0009653">
    <property type="term" value="P:anatomical structure morphogenesis"/>
    <property type="evidence" value="ECO:0007669"/>
    <property type="project" value="TreeGrafter"/>
</dbReference>
<feature type="region of interest" description="Disordered" evidence="5">
    <location>
        <begin position="7059"/>
        <end position="7100"/>
    </location>
</feature>
<dbReference type="InterPro" id="IPR011050">
    <property type="entry name" value="Pectin_lyase_fold/virulence"/>
</dbReference>
<dbReference type="Proteomes" id="UP000322214">
    <property type="component" value="Chromosome"/>
</dbReference>
<dbReference type="Pfam" id="PF13385">
    <property type="entry name" value="Laminin_G_3"/>
    <property type="match status" value="3"/>
</dbReference>
<dbReference type="Pfam" id="PF16184">
    <property type="entry name" value="Cadherin_3"/>
    <property type="match status" value="3"/>
</dbReference>
<dbReference type="CDD" id="cd11304">
    <property type="entry name" value="Cadherin_repeat"/>
    <property type="match status" value="1"/>
</dbReference>
<dbReference type="SUPFAM" id="SSF69322">
    <property type="entry name" value="Tricorn protease domain 2"/>
    <property type="match status" value="1"/>
</dbReference>
<protein>
    <submittedName>
        <fullName evidence="7">Laminin G domain protein</fullName>
    </submittedName>
</protein>
<dbReference type="PANTHER" id="PTHR45739">
    <property type="entry name" value="MATRIX PROTEIN, PUTATIVE-RELATED"/>
    <property type="match status" value="1"/>
</dbReference>
<dbReference type="Pfam" id="PF17803">
    <property type="entry name" value="Cadherin_4"/>
    <property type="match status" value="1"/>
</dbReference>
<keyword evidence="1" id="KW-0732">Signal</keyword>
<dbReference type="Pfam" id="PF17164">
    <property type="entry name" value="DUF5122"/>
    <property type="match status" value="15"/>
</dbReference>
<dbReference type="InterPro" id="IPR040853">
    <property type="entry name" value="RapA2_cadherin-like"/>
</dbReference>
<dbReference type="Gene3D" id="2.60.40.3440">
    <property type="match status" value="1"/>
</dbReference>
<dbReference type="KEGG" id="mff:MFFC18_23130"/>
<dbReference type="SMART" id="SM00560">
    <property type="entry name" value="LamGL"/>
    <property type="match status" value="3"/>
</dbReference>
<dbReference type="InterPro" id="IPR015919">
    <property type="entry name" value="Cadherin-like_sf"/>
</dbReference>
<keyword evidence="8" id="KW-1185">Reference proteome</keyword>
<dbReference type="InterPro" id="IPR006626">
    <property type="entry name" value="PbH1"/>
</dbReference>
<keyword evidence="4" id="KW-0325">Glycoprotein</keyword>
<dbReference type="NCBIfam" id="TIGR02608">
    <property type="entry name" value="delta_60_rpt"/>
    <property type="match status" value="18"/>
</dbReference>
<dbReference type="SUPFAM" id="SSF49899">
    <property type="entry name" value="Concanavalin A-like lectins/glucanases"/>
    <property type="match status" value="3"/>
</dbReference>
<dbReference type="InterPro" id="IPR039005">
    <property type="entry name" value="CSPG_rpt"/>
</dbReference>
<dbReference type="PROSITE" id="PS51854">
    <property type="entry name" value="CSPG"/>
    <property type="match status" value="3"/>
</dbReference>
<evidence type="ECO:0000256" key="4">
    <source>
        <dbReference type="ARBA" id="ARBA00023180"/>
    </source>
</evidence>
<organism evidence="7 8">
    <name type="scientific">Mariniblastus fucicola</name>
    <dbReference type="NCBI Taxonomy" id="980251"/>
    <lineage>
        <taxon>Bacteria</taxon>
        <taxon>Pseudomonadati</taxon>
        <taxon>Planctomycetota</taxon>
        <taxon>Planctomycetia</taxon>
        <taxon>Pirellulales</taxon>
        <taxon>Pirellulaceae</taxon>
        <taxon>Mariniblastus</taxon>
    </lineage>
</organism>
<feature type="compositionally biased region" description="Low complexity" evidence="5">
    <location>
        <begin position="7074"/>
        <end position="7092"/>
    </location>
</feature>
<dbReference type="SUPFAM" id="SSF51126">
    <property type="entry name" value="Pectin lyase-like"/>
    <property type="match status" value="1"/>
</dbReference>
<dbReference type="Gene3D" id="2.60.40.60">
    <property type="entry name" value="Cadherins"/>
    <property type="match status" value="1"/>
</dbReference>
<feature type="region of interest" description="Disordered" evidence="5">
    <location>
        <begin position="1932"/>
        <end position="1951"/>
    </location>
</feature>
<dbReference type="EMBL" id="CP042912">
    <property type="protein sequence ID" value="QEG22433.1"/>
    <property type="molecule type" value="Genomic_DNA"/>
</dbReference>
<dbReference type="GO" id="GO:0007156">
    <property type="term" value="P:homophilic cell adhesion via plasma membrane adhesion molecules"/>
    <property type="evidence" value="ECO:0007669"/>
    <property type="project" value="InterPro"/>
</dbReference>
<dbReference type="InterPro" id="IPR051561">
    <property type="entry name" value="FRAS1_ECM"/>
</dbReference>
<accession>A0A5B9PIH8</accession>
<dbReference type="NCBIfam" id="NF012211">
    <property type="entry name" value="tand_rpt_95"/>
    <property type="match status" value="3"/>
</dbReference>
<dbReference type="InterPro" id="IPR013431">
    <property type="entry name" value="Delta_60_rpt"/>
</dbReference>
<feature type="compositionally biased region" description="Polar residues" evidence="5">
    <location>
        <begin position="10"/>
        <end position="20"/>
    </location>
</feature>
<feature type="region of interest" description="Disordered" evidence="5">
    <location>
        <begin position="1"/>
        <end position="20"/>
    </location>
</feature>
<dbReference type="PROSITE" id="PS50268">
    <property type="entry name" value="CADHERIN_2"/>
    <property type="match status" value="1"/>
</dbReference>
<evidence type="ECO:0000313" key="8">
    <source>
        <dbReference type="Proteomes" id="UP000322214"/>
    </source>
</evidence>
<name>A0A5B9PIH8_9BACT</name>
<reference evidence="7 8" key="1">
    <citation type="submission" date="2019-08" db="EMBL/GenBank/DDBJ databases">
        <title>Deep-cultivation of Planctomycetes and their phenomic and genomic characterization uncovers novel biology.</title>
        <authorList>
            <person name="Wiegand S."/>
            <person name="Jogler M."/>
            <person name="Boedeker C."/>
            <person name="Pinto D."/>
            <person name="Vollmers J."/>
            <person name="Rivas-Marin E."/>
            <person name="Kohn T."/>
            <person name="Peeters S.H."/>
            <person name="Heuer A."/>
            <person name="Rast P."/>
            <person name="Oberbeckmann S."/>
            <person name="Bunk B."/>
            <person name="Jeske O."/>
            <person name="Meyerdierks A."/>
            <person name="Storesund J.E."/>
            <person name="Kallscheuer N."/>
            <person name="Luecker S."/>
            <person name="Lage O.M."/>
            <person name="Pohl T."/>
            <person name="Merkel B.J."/>
            <person name="Hornburger P."/>
            <person name="Mueller R.-W."/>
            <person name="Bruemmer F."/>
            <person name="Labrenz M."/>
            <person name="Spormann A.M."/>
            <person name="Op den Camp H."/>
            <person name="Overmann J."/>
            <person name="Amann R."/>
            <person name="Jetten M.S.M."/>
            <person name="Mascher T."/>
            <person name="Medema M.H."/>
            <person name="Devos D.P."/>
            <person name="Kaster A.-K."/>
            <person name="Ovreas L."/>
            <person name="Rohde M."/>
            <person name="Galperin M.Y."/>
            <person name="Jogler C."/>
        </authorList>
    </citation>
    <scope>NUCLEOTIDE SEQUENCE [LARGE SCALE GENOMIC DNA]</scope>
    <source>
        <strain evidence="7 8">FC18</strain>
    </source>
</reference>
<evidence type="ECO:0000256" key="5">
    <source>
        <dbReference type="SAM" id="MobiDB-lite"/>
    </source>
</evidence>
<evidence type="ECO:0000256" key="3">
    <source>
        <dbReference type="ARBA" id="ARBA00023157"/>
    </source>
</evidence>